<keyword evidence="12" id="KW-0238">DNA-binding</keyword>
<evidence type="ECO:0000256" key="4">
    <source>
        <dbReference type="ARBA" id="ARBA00022763"/>
    </source>
</evidence>
<dbReference type="KEGG" id="mvu:Metvu_1179"/>
<dbReference type="RefSeq" id="WP_015733257.1">
    <property type="nucleotide sequence ID" value="NC_013407.1"/>
</dbReference>
<keyword evidence="3 12" id="KW-0479">Metal-binding</keyword>
<dbReference type="Proteomes" id="UP000002063">
    <property type="component" value="Chromosome"/>
</dbReference>
<keyword evidence="16" id="KW-1185">Reference proteome</keyword>
<gene>
    <name evidence="12" type="primary">nth</name>
    <name evidence="15" type="ordered locus">Metvu_1179</name>
</gene>
<comment type="catalytic activity">
    <reaction evidence="11">
        <text>Hydrolyzes mismatched double-stranded DNA and polynucleotides, releasing free thymine.</text>
        <dbReference type="EC" id="3.2.2.29"/>
    </reaction>
</comment>
<comment type="cofactor">
    <cofactor evidence="12">
        <name>[4Fe-4S] cluster</name>
        <dbReference type="ChEBI" id="CHEBI:49883"/>
    </cofactor>
    <text evidence="12">Binds 1 [4Fe-4S] cluster.</text>
</comment>
<dbReference type="GO" id="GO:0006285">
    <property type="term" value="P:base-excision repair, AP site formation"/>
    <property type="evidence" value="ECO:0007669"/>
    <property type="project" value="TreeGrafter"/>
</dbReference>
<feature type="binding site" evidence="12">
    <location>
        <position position="192"/>
    </location>
    <ligand>
        <name>[4Fe-4S] cluster</name>
        <dbReference type="ChEBI" id="CHEBI:49883"/>
    </ligand>
</feature>
<dbReference type="InterPro" id="IPR005759">
    <property type="entry name" value="Nth"/>
</dbReference>
<feature type="domain" description="GIY-YIG" evidence="13">
    <location>
        <begin position="249"/>
        <end position="345"/>
    </location>
</feature>
<dbReference type="GO" id="GO:0051539">
    <property type="term" value="F:4 iron, 4 sulfur cluster binding"/>
    <property type="evidence" value="ECO:0007669"/>
    <property type="project" value="UniProtKB-UniRule"/>
</dbReference>
<name>C9RHI5_METVM</name>
<feature type="domain" description="HhH-GPD" evidence="14">
    <location>
        <begin position="37"/>
        <end position="184"/>
    </location>
</feature>
<keyword evidence="6 12" id="KW-0408">Iron</keyword>
<dbReference type="SMART" id="SM00478">
    <property type="entry name" value="ENDO3c"/>
    <property type="match status" value="1"/>
</dbReference>
<evidence type="ECO:0000256" key="7">
    <source>
        <dbReference type="ARBA" id="ARBA00023014"/>
    </source>
</evidence>
<dbReference type="GO" id="GO:0006289">
    <property type="term" value="P:nucleotide-excision repair"/>
    <property type="evidence" value="ECO:0007669"/>
    <property type="project" value="TreeGrafter"/>
</dbReference>
<dbReference type="InterPro" id="IPR023170">
    <property type="entry name" value="HhH_base_excis_C"/>
</dbReference>
<keyword evidence="10 12" id="KW-0326">Glycosidase</keyword>
<protein>
    <recommendedName>
        <fullName evidence="12">Endonuclease III</fullName>
        <ecNumber evidence="12">4.2.99.18</ecNumber>
    </recommendedName>
    <alternativeName>
        <fullName evidence="12">DNA-(apurinic or apyrimidinic site) lyase</fullName>
    </alternativeName>
</protein>
<dbReference type="InterPro" id="IPR003265">
    <property type="entry name" value="HhH-GPD_domain"/>
</dbReference>
<evidence type="ECO:0000313" key="15">
    <source>
        <dbReference type="EMBL" id="ACX73037.1"/>
    </source>
</evidence>
<evidence type="ECO:0000256" key="5">
    <source>
        <dbReference type="ARBA" id="ARBA00022801"/>
    </source>
</evidence>
<evidence type="ECO:0000256" key="12">
    <source>
        <dbReference type="HAMAP-Rule" id="MF_00942"/>
    </source>
</evidence>
<keyword evidence="9 12" id="KW-0456">Lyase</keyword>
<evidence type="ECO:0000256" key="1">
    <source>
        <dbReference type="ARBA" id="ARBA00008343"/>
    </source>
</evidence>
<accession>C9RHI5</accession>
<dbReference type="STRING" id="579137.Metvu_1179"/>
<dbReference type="CDD" id="cd10441">
    <property type="entry name" value="GIY-YIG_COG1833"/>
    <property type="match status" value="1"/>
</dbReference>
<evidence type="ECO:0000256" key="9">
    <source>
        <dbReference type="ARBA" id="ARBA00023239"/>
    </source>
</evidence>
<dbReference type="GeneID" id="8513519"/>
<evidence type="ECO:0000259" key="14">
    <source>
        <dbReference type="SMART" id="SM00478"/>
    </source>
</evidence>
<dbReference type="eggNOG" id="arCOG00459">
    <property type="taxonomic scope" value="Archaea"/>
</dbReference>
<dbReference type="PANTHER" id="PTHR43286:SF1">
    <property type="entry name" value="ENDONUCLEASE III-LIKE PROTEIN 1"/>
    <property type="match status" value="1"/>
</dbReference>
<dbReference type="EC" id="4.2.99.18" evidence="12"/>
<evidence type="ECO:0000256" key="3">
    <source>
        <dbReference type="ARBA" id="ARBA00022723"/>
    </source>
</evidence>
<dbReference type="EMBL" id="CP001787">
    <property type="protein sequence ID" value="ACX73037.1"/>
    <property type="molecule type" value="Genomic_DNA"/>
</dbReference>
<dbReference type="PROSITE" id="PS01155">
    <property type="entry name" value="ENDONUCLEASE_III_2"/>
    <property type="match status" value="1"/>
</dbReference>
<dbReference type="SMART" id="SM00465">
    <property type="entry name" value="GIYc"/>
    <property type="match status" value="1"/>
</dbReference>
<dbReference type="HOGENOM" id="CLU_805637_0_0_2"/>
<evidence type="ECO:0000313" key="16">
    <source>
        <dbReference type="Proteomes" id="UP000002063"/>
    </source>
</evidence>
<dbReference type="Gene3D" id="1.10.340.30">
    <property type="entry name" value="Hypothetical protein, domain 2"/>
    <property type="match status" value="1"/>
</dbReference>
<reference evidence="15" key="1">
    <citation type="submission" date="2009-10" db="EMBL/GenBank/DDBJ databases">
        <title>Complete sequence of chromosome of Methanocaldococcus vulcanius M7.</title>
        <authorList>
            <consortium name="US DOE Joint Genome Institute"/>
            <person name="Lucas S."/>
            <person name="Copeland A."/>
            <person name="Lapidus A."/>
            <person name="Glavina del Rio T."/>
            <person name="Dalin E."/>
            <person name="Tice H."/>
            <person name="Bruce D."/>
            <person name="Goodwin L."/>
            <person name="Pitluck S."/>
            <person name="Lcollab F.I."/>
            <person name="Brettin T."/>
            <person name="Detter J.C."/>
            <person name="Han C."/>
            <person name="Tapia R."/>
            <person name="Kuske C.R."/>
            <person name="Schmutz J."/>
            <person name="Larimer F."/>
            <person name="Land M."/>
            <person name="Hauser L."/>
            <person name="Kyrpides N."/>
            <person name="Ovchinikova G."/>
            <person name="Sieprawska-Lupa M."/>
            <person name="Whitman W.B."/>
            <person name="Woyke T."/>
        </authorList>
    </citation>
    <scope>NUCLEOTIDE SEQUENCE [LARGE SCALE GENOMIC DNA]</scope>
    <source>
        <strain evidence="15">M7</strain>
    </source>
</reference>
<organism evidence="15 16">
    <name type="scientific">Methanocaldococcus vulcanius (strain ATCC 700851 / DSM 12094 / M7)</name>
    <name type="common">Methanococcus vulcanius</name>
    <dbReference type="NCBI Taxonomy" id="579137"/>
    <lineage>
        <taxon>Archaea</taxon>
        <taxon>Methanobacteriati</taxon>
        <taxon>Methanobacteriota</taxon>
        <taxon>Methanomada group</taxon>
        <taxon>Methanococci</taxon>
        <taxon>Methanococcales</taxon>
        <taxon>Methanocaldococcaceae</taxon>
        <taxon>Methanocaldococcus</taxon>
    </lineage>
</organism>
<sequence>MSLELIDLLMEKINKNAVVTEIAKERDPFKVLVSTVISARTKDEITEEVSKKLFKEVKNVDDLLKIDEEKLANLIYPAGFYKNKAKNLKKMAKILKEEYGGKVPNSLEDLLKLPGVGRKTANLVLTLAFDKDGICVDTHVHRICNRWEIVETETPEETEFELRKKLPKKYWKVINNLLVVFGKEICSPKPKCEKCFYEIRDKCPYYAKIKHFNRTLKKFNFEKVSKTKIPNEKGTYILKIRLKEGKNIRFGKTEKFFKKGYYFYVGSAFGNSINLKNRIERHLREDKKMHWHIDYLLKYGRIEEIFISKEKIECEVAKELSKKLDYVENFGCSDCKCKSHLFYLKL</sequence>
<evidence type="ECO:0000256" key="10">
    <source>
        <dbReference type="ARBA" id="ARBA00023295"/>
    </source>
</evidence>
<dbReference type="GO" id="GO:0140078">
    <property type="term" value="F:class I DNA-(apurinic or apyrimidinic site) endonuclease activity"/>
    <property type="evidence" value="ECO:0007669"/>
    <property type="project" value="UniProtKB-EC"/>
</dbReference>
<dbReference type="InterPro" id="IPR002837">
    <property type="entry name" value="DUF123"/>
</dbReference>
<dbReference type="OrthoDB" id="84708at2157"/>
<comment type="catalytic activity">
    <reaction evidence="12">
        <text>2'-deoxyribonucleotide-(2'-deoxyribose 5'-phosphate)-2'-deoxyribonucleotide-DNA = a 3'-end 2'-deoxyribonucleotide-(2,3-dehydro-2,3-deoxyribose 5'-phosphate)-DNA + a 5'-end 5'-phospho-2'-deoxyribonucleoside-DNA + H(+)</text>
        <dbReference type="Rhea" id="RHEA:66592"/>
        <dbReference type="Rhea" id="RHEA-COMP:13180"/>
        <dbReference type="Rhea" id="RHEA-COMP:16897"/>
        <dbReference type="Rhea" id="RHEA-COMP:17067"/>
        <dbReference type="ChEBI" id="CHEBI:15378"/>
        <dbReference type="ChEBI" id="CHEBI:136412"/>
        <dbReference type="ChEBI" id="CHEBI:157695"/>
        <dbReference type="ChEBI" id="CHEBI:167181"/>
        <dbReference type="EC" id="4.2.99.18"/>
    </reaction>
</comment>
<dbReference type="GO" id="GO:0000703">
    <property type="term" value="F:oxidized pyrimidine nucleobase lesion DNA N-glycosylase activity"/>
    <property type="evidence" value="ECO:0007669"/>
    <property type="project" value="TreeGrafter"/>
</dbReference>
<dbReference type="GO" id="GO:0003677">
    <property type="term" value="F:DNA binding"/>
    <property type="evidence" value="ECO:0007669"/>
    <property type="project" value="UniProtKB-UniRule"/>
</dbReference>
<dbReference type="GO" id="GO:0046872">
    <property type="term" value="F:metal ion binding"/>
    <property type="evidence" value="ECO:0007669"/>
    <property type="project" value="UniProtKB-KW"/>
</dbReference>
<dbReference type="FunFam" id="1.10.340.30:FF:000001">
    <property type="entry name" value="Endonuclease III"/>
    <property type="match status" value="1"/>
</dbReference>
<dbReference type="InterPro" id="IPR011257">
    <property type="entry name" value="DNA_glycosylase"/>
</dbReference>
<keyword evidence="8 12" id="KW-0234">DNA repair</keyword>
<dbReference type="Pfam" id="PF00633">
    <property type="entry name" value="HHH"/>
    <property type="match status" value="1"/>
</dbReference>
<dbReference type="AlphaFoldDB" id="C9RHI5"/>
<dbReference type="InterPro" id="IPR003651">
    <property type="entry name" value="Endonuclease3_FeS-loop_motif"/>
</dbReference>
<evidence type="ECO:0000256" key="11">
    <source>
        <dbReference type="ARBA" id="ARBA00052915"/>
    </source>
</evidence>
<dbReference type="Gene3D" id="1.10.1670.10">
    <property type="entry name" value="Helix-hairpin-Helix base-excision DNA repair enzymes (C-terminal)"/>
    <property type="match status" value="1"/>
</dbReference>
<evidence type="ECO:0000256" key="8">
    <source>
        <dbReference type="ARBA" id="ARBA00023204"/>
    </source>
</evidence>
<comment type="similarity">
    <text evidence="1 12">Belongs to the Nth/MutY family.</text>
</comment>
<evidence type="ECO:0000256" key="2">
    <source>
        <dbReference type="ARBA" id="ARBA00022485"/>
    </source>
</evidence>
<comment type="function">
    <text evidence="12">DNA repair enzyme that has both DNA N-glycosylase activity and AP-lyase activity. The DNA N-glycosylase activity releases various damaged pyrimidines from DNA by cleaving the N-glycosidic bond, leaving an AP (apurinic/apyrimidinic) site. The AP-lyase activity cleaves the phosphodiester bond 3' to the AP site by a beta-elimination, leaving a 3'-terminal unsaturated sugar and a product with a terminal 5'-phosphate.</text>
</comment>
<evidence type="ECO:0000256" key="6">
    <source>
        <dbReference type="ARBA" id="ARBA00023004"/>
    </source>
</evidence>
<feature type="binding site" evidence="12">
    <location>
        <position position="186"/>
    </location>
    <ligand>
        <name>[4Fe-4S] cluster</name>
        <dbReference type="ChEBI" id="CHEBI:49883"/>
    </ligand>
</feature>
<dbReference type="SUPFAM" id="SSF48150">
    <property type="entry name" value="DNA-glycosylase"/>
    <property type="match status" value="1"/>
</dbReference>
<dbReference type="PANTHER" id="PTHR43286">
    <property type="entry name" value="ENDONUCLEASE III-LIKE PROTEIN 1"/>
    <property type="match status" value="1"/>
</dbReference>
<dbReference type="Pfam" id="PF00730">
    <property type="entry name" value="HhH-GPD"/>
    <property type="match status" value="1"/>
</dbReference>
<dbReference type="CDD" id="cd00056">
    <property type="entry name" value="ENDO3c"/>
    <property type="match status" value="1"/>
</dbReference>
<dbReference type="Pfam" id="PF01986">
    <property type="entry name" value="DUF123"/>
    <property type="match status" value="1"/>
</dbReference>
<evidence type="ECO:0000259" key="13">
    <source>
        <dbReference type="SMART" id="SM00465"/>
    </source>
</evidence>
<keyword evidence="4 12" id="KW-0227">DNA damage</keyword>
<dbReference type="SMART" id="SM00525">
    <property type="entry name" value="FES"/>
    <property type="match status" value="1"/>
</dbReference>
<keyword evidence="2 12" id="KW-0004">4Fe-4S</keyword>
<proteinExistence type="inferred from homology"/>
<dbReference type="HAMAP" id="MF_00942">
    <property type="entry name" value="Nth"/>
    <property type="match status" value="1"/>
</dbReference>
<dbReference type="InterPro" id="IPR004036">
    <property type="entry name" value="Endonuclease-III-like_CS2"/>
</dbReference>
<feature type="binding site" evidence="12">
    <location>
        <position position="195"/>
    </location>
    <ligand>
        <name>[4Fe-4S] cluster</name>
        <dbReference type="ChEBI" id="CHEBI:49883"/>
    </ligand>
</feature>
<dbReference type="InterPro" id="IPR000305">
    <property type="entry name" value="GIY-YIG_endonuc"/>
</dbReference>
<keyword evidence="5 12" id="KW-0378">Hydrolase</keyword>
<dbReference type="GO" id="GO:0141016">
    <property type="term" value="F:G/T mismatch-specific thymine-DNA glycosylase activity"/>
    <property type="evidence" value="ECO:0007669"/>
    <property type="project" value="UniProtKB-EC"/>
</dbReference>
<feature type="binding site" evidence="12">
    <location>
        <position position="203"/>
    </location>
    <ligand>
        <name>[4Fe-4S] cluster</name>
        <dbReference type="ChEBI" id="CHEBI:49883"/>
    </ligand>
</feature>
<keyword evidence="7 12" id="KW-0411">Iron-sulfur</keyword>
<dbReference type="InterPro" id="IPR000445">
    <property type="entry name" value="HhH_motif"/>
</dbReference>